<evidence type="ECO:0000259" key="2">
    <source>
        <dbReference type="Pfam" id="PF14534"/>
    </source>
</evidence>
<dbReference type="EMBL" id="JSVC01000015">
    <property type="protein sequence ID" value="KIC94083.1"/>
    <property type="molecule type" value="Genomic_DNA"/>
</dbReference>
<dbReference type="RefSeq" id="WP_039140656.1">
    <property type="nucleotide sequence ID" value="NZ_JSVC01000015.1"/>
</dbReference>
<dbReference type="InterPro" id="IPR032710">
    <property type="entry name" value="NTF2-like_dom_sf"/>
</dbReference>
<sequence length="147" mass="16113">MHRLWILVLLFACNTAPATSPDEEKKIITEISSARAKAFNEGNASGIAFHFTDDAKLMAPGKPAQTGKAAVQAYYQSIFDEYSTQLESHYEEVEVSGSLAYGRGFAKVTLVPKKGGAPITSTAKYLNILKKQADGTWKTTHDIWNDN</sequence>
<feature type="domain" description="DUF4440" evidence="2">
    <location>
        <begin position="28"/>
        <end position="138"/>
    </location>
</feature>
<accession>A0A0C1LFH1</accession>
<keyword evidence="1" id="KW-0732">Signal</keyword>
<evidence type="ECO:0000313" key="3">
    <source>
        <dbReference type="EMBL" id="KIC94083.1"/>
    </source>
</evidence>
<dbReference type="STRING" id="1349421.OI18_13855"/>
<reference evidence="3 4" key="1">
    <citation type="submission" date="2014-11" db="EMBL/GenBank/DDBJ databases">
        <title>Genome sequence of Flavihumibacter solisilvae 3-3.</title>
        <authorList>
            <person name="Zhou G."/>
            <person name="Li M."/>
            <person name="Wang G."/>
        </authorList>
    </citation>
    <scope>NUCLEOTIDE SEQUENCE [LARGE SCALE GENOMIC DNA]</scope>
    <source>
        <strain evidence="3 4">3-3</strain>
    </source>
</reference>
<dbReference type="SUPFAM" id="SSF54427">
    <property type="entry name" value="NTF2-like"/>
    <property type="match status" value="1"/>
</dbReference>
<comment type="caution">
    <text evidence="3">The sequence shown here is derived from an EMBL/GenBank/DDBJ whole genome shotgun (WGS) entry which is preliminary data.</text>
</comment>
<organism evidence="3 4">
    <name type="scientific">Flavihumibacter solisilvae</name>
    <dbReference type="NCBI Taxonomy" id="1349421"/>
    <lineage>
        <taxon>Bacteria</taxon>
        <taxon>Pseudomonadati</taxon>
        <taxon>Bacteroidota</taxon>
        <taxon>Chitinophagia</taxon>
        <taxon>Chitinophagales</taxon>
        <taxon>Chitinophagaceae</taxon>
        <taxon>Flavihumibacter</taxon>
    </lineage>
</organism>
<keyword evidence="4" id="KW-1185">Reference proteome</keyword>
<feature type="signal peptide" evidence="1">
    <location>
        <begin position="1"/>
        <end position="18"/>
    </location>
</feature>
<dbReference type="AlphaFoldDB" id="A0A0C1LFH1"/>
<dbReference type="InterPro" id="IPR027843">
    <property type="entry name" value="DUF4440"/>
</dbReference>
<dbReference type="NCBIfam" id="TIGR02246">
    <property type="entry name" value="SgcJ/EcaC family oxidoreductase"/>
    <property type="match status" value="1"/>
</dbReference>
<dbReference type="OrthoDB" id="1633822at2"/>
<dbReference type="Pfam" id="PF14534">
    <property type="entry name" value="DUF4440"/>
    <property type="match status" value="1"/>
</dbReference>
<dbReference type="Proteomes" id="UP000031408">
    <property type="component" value="Unassembled WGS sequence"/>
</dbReference>
<protein>
    <recommendedName>
        <fullName evidence="2">DUF4440 domain-containing protein</fullName>
    </recommendedName>
</protein>
<evidence type="ECO:0000256" key="1">
    <source>
        <dbReference type="SAM" id="SignalP"/>
    </source>
</evidence>
<proteinExistence type="predicted"/>
<gene>
    <name evidence="3" type="ORF">OI18_13855</name>
</gene>
<dbReference type="InterPro" id="IPR011944">
    <property type="entry name" value="Steroid_delta5-4_isomerase"/>
</dbReference>
<feature type="chain" id="PRO_5002135627" description="DUF4440 domain-containing protein" evidence="1">
    <location>
        <begin position="19"/>
        <end position="147"/>
    </location>
</feature>
<name>A0A0C1LFH1_9BACT</name>
<dbReference type="Gene3D" id="3.10.450.50">
    <property type="match status" value="1"/>
</dbReference>
<evidence type="ECO:0000313" key="4">
    <source>
        <dbReference type="Proteomes" id="UP000031408"/>
    </source>
</evidence>